<reference evidence="5" key="2">
    <citation type="journal article" date="2018" name="Plant J.">
        <title>The Sorghum bicolor reference genome: improved assembly, gene annotations, a transcriptome atlas, and signatures of genome organization.</title>
        <authorList>
            <person name="McCormick R.F."/>
            <person name="Truong S.K."/>
            <person name="Sreedasyam A."/>
            <person name="Jenkins J."/>
            <person name="Shu S."/>
            <person name="Sims D."/>
            <person name="Kennedy M."/>
            <person name="Amirebrahimi M."/>
            <person name="Weers B.D."/>
            <person name="McKinley B."/>
            <person name="Mattison A."/>
            <person name="Morishige D.T."/>
            <person name="Grimwood J."/>
            <person name="Schmutz J."/>
            <person name="Mullet J.E."/>
        </authorList>
    </citation>
    <scope>NUCLEOTIDE SEQUENCE [LARGE SCALE GENOMIC DNA]</scope>
    <source>
        <strain evidence="5">cv. BTx623</strain>
    </source>
</reference>
<accession>A0A1W0VWC4</accession>
<feature type="domain" description="DUF1618" evidence="2">
    <location>
        <begin position="207"/>
        <end position="344"/>
    </location>
</feature>
<dbReference type="InParanoid" id="A0A1W0VWC4"/>
<keyword evidence="5" id="KW-1185">Reference proteome</keyword>
<evidence type="ECO:0000313" key="5">
    <source>
        <dbReference type="Proteomes" id="UP000000768"/>
    </source>
</evidence>
<dbReference type="Pfam" id="PF22932">
    <property type="entry name" value="Ubiq_DUF_assoc"/>
    <property type="match status" value="1"/>
</dbReference>
<proteinExistence type="predicted"/>
<dbReference type="Gramene" id="OQU86432">
    <property type="protein sequence ID" value="OQU86432"/>
    <property type="gene ID" value="SORBI_3003G090700"/>
</dbReference>
<protein>
    <recommendedName>
        <fullName evidence="6">DUF1618 domain-containing protein</fullName>
    </recommendedName>
</protein>
<feature type="domain" description="DUF569" evidence="3">
    <location>
        <begin position="550"/>
        <end position="636"/>
    </location>
</feature>
<evidence type="ECO:0008006" key="6">
    <source>
        <dbReference type="Google" id="ProtNLM"/>
    </source>
</evidence>
<evidence type="ECO:0000259" key="3">
    <source>
        <dbReference type="Pfam" id="PF22932"/>
    </source>
</evidence>
<dbReference type="PANTHER" id="PTHR33086">
    <property type="entry name" value="OS05G0468200 PROTEIN-RELATED"/>
    <property type="match status" value="1"/>
</dbReference>
<organism evidence="4 5">
    <name type="scientific">Sorghum bicolor</name>
    <name type="common">Sorghum</name>
    <name type="synonym">Sorghum vulgare</name>
    <dbReference type="NCBI Taxonomy" id="4558"/>
    <lineage>
        <taxon>Eukaryota</taxon>
        <taxon>Viridiplantae</taxon>
        <taxon>Streptophyta</taxon>
        <taxon>Embryophyta</taxon>
        <taxon>Tracheophyta</taxon>
        <taxon>Spermatophyta</taxon>
        <taxon>Magnoliopsida</taxon>
        <taxon>Liliopsida</taxon>
        <taxon>Poales</taxon>
        <taxon>Poaceae</taxon>
        <taxon>PACMAD clade</taxon>
        <taxon>Panicoideae</taxon>
        <taxon>Andropogonodae</taxon>
        <taxon>Andropogoneae</taxon>
        <taxon>Sorghinae</taxon>
        <taxon>Sorghum</taxon>
    </lineage>
</organism>
<dbReference type="InterPro" id="IPR011676">
    <property type="entry name" value="DUF1618"/>
</dbReference>
<dbReference type="AlphaFoldDB" id="A0A1W0VWC4"/>
<name>A0A1W0VWC4_SORBI</name>
<sequence length="654" mass="73729">MSAAPEPAESSQTRQGAEPEKQRKWVALLSAPLLLDDDDDDRDMELDLDDPPRPSRLLLRNRCAHDPRRRRDTDEQPSANILAVAADRSSRVLVQFGEGGIIYLLDADANARTVIRLPPVPSSLRKKSLYVSPDRSIGLIAHPHSPAHYVVAQLHPGRHLRRPRDRLLYYSTFTQRWAERELAQPQGRTRDPSAEHGVIAHDGRLWWLALGCGLFSCDPLGTEPLRFLPLPDDCELADDVAFNPGTSKLIKQRRCVRASEGKLRFIEIRGLSYDVRAADDVLHADATIRMWTLVDPEGPDPWKVEYEAPFAEIWAAKTDTDAGLPQRKVPHVAFVDPDDHGVVYFLYGSKLFGLNIHKRQVVACEEGYGDREHMFHRPVVDAWKLSPPTPPMLHTFPRGTHVRLRVFGMDGFVEARDNGKAVVLSTWGTMPHSAWIIDYVEREGKPLMLLQSSAYGRYLAHSGVLDSKTVSETAMIVDYFDPEQQDELLWQVEKEKGMKDGVRLLNARYGPWNIPTEAETVWRLETILATPRPPRPQSLLVTPQEYHGLRHILHFQANDAGEFDWGDMFSFYGSSLLKLRSEVEQQQQLLAGLPGHHQPQGPKNNPLCVRAGSYGRLTPLVTDLPHSAERMDIVVLTNGSPAADALRYSNLNEE</sequence>
<gene>
    <name evidence="4" type="ORF">SORBI_3003G090700</name>
</gene>
<feature type="region of interest" description="Disordered" evidence="1">
    <location>
        <begin position="1"/>
        <end position="23"/>
    </location>
</feature>
<dbReference type="Proteomes" id="UP000000768">
    <property type="component" value="Chromosome 3"/>
</dbReference>
<dbReference type="InterPro" id="IPR054726">
    <property type="entry name" value="Ubiq_DUF569-assoc"/>
</dbReference>
<dbReference type="PANTHER" id="PTHR33086:SF58">
    <property type="entry name" value="DUF1618 DOMAIN-CONTAINING PROTEIN"/>
    <property type="match status" value="1"/>
</dbReference>
<feature type="region of interest" description="Disordered" evidence="1">
    <location>
        <begin position="36"/>
        <end position="57"/>
    </location>
</feature>
<evidence type="ECO:0000256" key="1">
    <source>
        <dbReference type="SAM" id="MobiDB-lite"/>
    </source>
</evidence>
<dbReference type="Pfam" id="PF07762">
    <property type="entry name" value="DUF1618"/>
    <property type="match status" value="1"/>
</dbReference>
<evidence type="ECO:0000313" key="4">
    <source>
        <dbReference type="EMBL" id="OQU86432.1"/>
    </source>
</evidence>
<feature type="compositionally biased region" description="Acidic residues" evidence="1">
    <location>
        <begin position="36"/>
        <end position="49"/>
    </location>
</feature>
<reference evidence="4 5" key="1">
    <citation type="journal article" date="2009" name="Nature">
        <title>The Sorghum bicolor genome and the diversification of grasses.</title>
        <authorList>
            <person name="Paterson A.H."/>
            <person name="Bowers J.E."/>
            <person name="Bruggmann R."/>
            <person name="Dubchak I."/>
            <person name="Grimwood J."/>
            <person name="Gundlach H."/>
            <person name="Haberer G."/>
            <person name="Hellsten U."/>
            <person name="Mitros T."/>
            <person name="Poliakov A."/>
            <person name="Schmutz J."/>
            <person name="Spannagl M."/>
            <person name="Tang H."/>
            <person name="Wang X."/>
            <person name="Wicker T."/>
            <person name="Bharti A.K."/>
            <person name="Chapman J."/>
            <person name="Feltus F.A."/>
            <person name="Gowik U."/>
            <person name="Grigoriev I.V."/>
            <person name="Lyons E."/>
            <person name="Maher C.A."/>
            <person name="Martis M."/>
            <person name="Narechania A."/>
            <person name="Otillar R.P."/>
            <person name="Penning B.W."/>
            <person name="Salamov A.A."/>
            <person name="Wang Y."/>
            <person name="Zhang L."/>
            <person name="Carpita N.C."/>
            <person name="Freeling M."/>
            <person name="Gingle A.R."/>
            <person name="Hash C.T."/>
            <person name="Keller B."/>
            <person name="Klein P."/>
            <person name="Kresovich S."/>
            <person name="McCann M.C."/>
            <person name="Ming R."/>
            <person name="Peterson D.G."/>
            <person name="Mehboob-ur-Rahman"/>
            <person name="Ware D."/>
            <person name="Westhoff P."/>
            <person name="Mayer K.F."/>
            <person name="Messing J."/>
            <person name="Rokhsar D.S."/>
        </authorList>
    </citation>
    <scope>NUCLEOTIDE SEQUENCE [LARGE SCALE GENOMIC DNA]</scope>
    <source>
        <strain evidence="5">cv. BTx623</strain>
    </source>
</reference>
<evidence type="ECO:0000259" key="2">
    <source>
        <dbReference type="Pfam" id="PF07762"/>
    </source>
</evidence>
<dbReference type="EMBL" id="CM000762">
    <property type="protein sequence ID" value="OQU86432.1"/>
    <property type="molecule type" value="Genomic_DNA"/>
</dbReference>